<gene>
    <name evidence="2" type="ORF">AVDCRST_MAG70-1031</name>
</gene>
<keyword evidence="2" id="KW-0808">Transferase</keyword>
<dbReference type="CDD" id="cd02440">
    <property type="entry name" value="AdoMet_MTases"/>
    <property type="match status" value="1"/>
</dbReference>
<protein>
    <submittedName>
        <fullName evidence="2">SAM-dependent methyltransferase YafE (UbiE paralog)</fullName>
    </submittedName>
</protein>
<reference evidence="2" key="1">
    <citation type="submission" date="2020-02" db="EMBL/GenBank/DDBJ databases">
        <authorList>
            <person name="Meier V. D."/>
        </authorList>
    </citation>
    <scope>NUCLEOTIDE SEQUENCE</scope>
    <source>
        <strain evidence="2">AVDCRST_MAG70</strain>
    </source>
</reference>
<proteinExistence type="predicted"/>
<accession>A0A6J4UMQ0</accession>
<dbReference type="PANTHER" id="PTHR43591">
    <property type="entry name" value="METHYLTRANSFERASE"/>
    <property type="match status" value="1"/>
</dbReference>
<dbReference type="Pfam" id="PF08241">
    <property type="entry name" value="Methyltransf_11"/>
    <property type="match status" value="1"/>
</dbReference>
<dbReference type="PANTHER" id="PTHR43591:SF24">
    <property type="entry name" value="2-METHOXY-6-POLYPRENYL-1,4-BENZOQUINOL METHYLASE, MITOCHONDRIAL"/>
    <property type="match status" value="1"/>
</dbReference>
<dbReference type="AlphaFoldDB" id="A0A6J4UMQ0"/>
<dbReference type="SUPFAM" id="SSF53335">
    <property type="entry name" value="S-adenosyl-L-methionine-dependent methyltransferases"/>
    <property type="match status" value="1"/>
</dbReference>
<evidence type="ECO:0000259" key="1">
    <source>
        <dbReference type="Pfam" id="PF08241"/>
    </source>
</evidence>
<dbReference type="GO" id="GO:0032259">
    <property type="term" value="P:methylation"/>
    <property type="evidence" value="ECO:0007669"/>
    <property type="project" value="UniProtKB-KW"/>
</dbReference>
<keyword evidence="2" id="KW-0489">Methyltransferase</keyword>
<feature type="domain" description="Methyltransferase type 11" evidence="1">
    <location>
        <begin position="48"/>
        <end position="142"/>
    </location>
</feature>
<dbReference type="Gene3D" id="3.40.50.150">
    <property type="entry name" value="Vaccinia Virus protein VP39"/>
    <property type="match status" value="1"/>
</dbReference>
<sequence>MRSAAKDLVQRQYARHAEAYVQSATHASGDDLACLVTIVAPSGDDEALDKATGGGHVAAALAPLVRRVVASDLTAEMLTAAAGFFASKGLTNVETAEADAEALPFGDETFDIVTCRIAPHHFPRPDRFVSEAARVLRSGGRFGLIDTTVPAGPIGTWHNAFETVRDPSHVRSLTDEEWTGSLIAAGFQIRAIEHYQKRHEFADWTERSGMTAEARDALAAHMLGASAEILEAFQVERDGDRLIAFTDQKTLFFATTPD</sequence>
<name>A0A6J4UMQ0_9BACT</name>
<dbReference type="InterPro" id="IPR013216">
    <property type="entry name" value="Methyltransf_11"/>
</dbReference>
<dbReference type="InterPro" id="IPR029063">
    <property type="entry name" value="SAM-dependent_MTases_sf"/>
</dbReference>
<dbReference type="GO" id="GO:0008757">
    <property type="term" value="F:S-adenosylmethionine-dependent methyltransferase activity"/>
    <property type="evidence" value="ECO:0007669"/>
    <property type="project" value="InterPro"/>
</dbReference>
<evidence type="ECO:0000313" key="2">
    <source>
        <dbReference type="EMBL" id="CAA9552347.1"/>
    </source>
</evidence>
<dbReference type="EMBL" id="CADCWH010000160">
    <property type="protein sequence ID" value="CAA9552347.1"/>
    <property type="molecule type" value="Genomic_DNA"/>
</dbReference>
<organism evidence="2">
    <name type="scientific">uncultured Thermomicrobiales bacterium</name>
    <dbReference type="NCBI Taxonomy" id="1645740"/>
    <lineage>
        <taxon>Bacteria</taxon>
        <taxon>Pseudomonadati</taxon>
        <taxon>Thermomicrobiota</taxon>
        <taxon>Thermomicrobia</taxon>
        <taxon>Thermomicrobiales</taxon>
        <taxon>environmental samples</taxon>
    </lineage>
</organism>